<feature type="compositionally biased region" description="Low complexity" evidence="1">
    <location>
        <begin position="37"/>
        <end position="48"/>
    </location>
</feature>
<proteinExistence type="predicted"/>
<dbReference type="GeneID" id="66981524"/>
<evidence type="ECO:0000313" key="3">
    <source>
        <dbReference type="Proteomes" id="UP000637239"/>
    </source>
</evidence>
<protein>
    <submittedName>
        <fullName evidence="2">Uncharacterized protein</fullName>
    </submittedName>
</protein>
<dbReference type="Proteomes" id="UP000637239">
    <property type="component" value="Chromosome 3"/>
</dbReference>
<feature type="compositionally biased region" description="Basic residues" evidence="1">
    <location>
        <begin position="21"/>
        <end position="36"/>
    </location>
</feature>
<reference evidence="2" key="1">
    <citation type="submission" date="2021-01" db="EMBL/GenBank/DDBJ databases">
        <authorList>
            <consortium name="Aspergillus chevalieri M1 genome sequencing consortium"/>
            <person name="Kazuki M."/>
            <person name="Futagami T."/>
        </authorList>
    </citation>
    <scope>NUCLEOTIDE SEQUENCE</scope>
    <source>
        <strain evidence="2">M1</strain>
    </source>
</reference>
<dbReference type="EMBL" id="AP024418">
    <property type="protein sequence ID" value="BCR87165.1"/>
    <property type="molecule type" value="Genomic_DNA"/>
</dbReference>
<keyword evidence="3" id="KW-1185">Reference proteome</keyword>
<dbReference type="KEGG" id="ache:ACHE_31152S"/>
<organism evidence="2 3">
    <name type="scientific">Aspergillus chevalieri</name>
    <name type="common">Eurotium chevalieri</name>
    <dbReference type="NCBI Taxonomy" id="182096"/>
    <lineage>
        <taxon>Eukaryota</taxon>
        <taxon>Fungi</taxon>
        <taxon>Dikarya</taxon>
        <taxon>Ascomycota</taxon>
        <taxon>Pezizomycotina</taxon>
        <taxon>Eurotiomycetes</taxon>
        <taxon>Eurotiomycetidae</taxon>
        <taxon>Eurotiales</taxon>
        <taxon>Aspergillaceae</taxon>
        <taxon>Aspergillus</taxon>
        <taxon>Aspergillus subgen. Aspergillus</taxon>
    </lineage>
</organism>
<dbReference type="AlphaFoldDB" id="A0A7R7VM34"/>
<evidence type="ECO:0000256" key="1">
    <source>
        <dbReference type="SAM" id="MobiDB-lite"/>
    </source>
</evidence>
<name>A0A7R7VM34_ASPCH</name>
<evidence type="ECO:0000313" key="2">
    <source>
        <dbReference type="EMBL" id="BCR87165.1"/>
    </source>
</evidence>
<feature type="region of interest" description="Disordered" evidence="1">
    <location>
        <begin position="20"/>
        <end position="71"/>
    </location>
</feature>
<reference evidence="2" key="2">
    <citation type="submission" date="2021-02" db="EMBL/GenBank/DDBJ databases">
        <title>Aspergillus chevalieri M1 genome sequence.</title>
        <authorList>
            <person name="Kadooka C."/>
            <person name="Mori K."/>
            <person name="Futagami T."/>
        </authorList>
    </citation>
    <scope>NUCLEOTIDE SEQUENCE</scope>
    <source>
        <strain evidence="2">M1</strain>
    </source>
</reference>
<accession>A0A7R7VM34</accession>
<gene>
    <name evidence="2" type="ORF">ACHE_31152S</name>
</gene>
<sequence>MDFPFNSLPAKDEEEFCNLVKRPRRVSKTPHPHKTSKTTTTSGPTSLKPQHRQRRETTKRREPYVSFGDQGTTASAGAYGSLLRICRPVNNGSRDPPKSGMIGLESTDTESWFISGRATEFLENAQDVTNGFGLRVQNDLSSDPPTVKFLDGRWPVISYRTKEGFLVTNPELKLQMDPNFSMQDLDYLKRKDNLRTQYYKGIHDHGIIVIQDLPELSSNEERLYDNREHICVLIGLFREGVAQELQWNVIKEERATHPRVKPIPITHPLGQDESVEFTAAFKLHTITFGADWRKFLISSKDIVFDPQTATLADSAALFTTDPNLSWHLCRNLEHIMSVCSIPLDIAGFDGKDSASVDNLKNDGPTIALTSPDGQSNILSRRAPKSRPIRPIALTCGDFGDHRVSVSGSYFAFMFMLKMHGRLSDAPEVRQRIYEICTGHLQWVSRLGARAAFSSNIWVDGREADQSDATDLPANSPVNMPSHIIKATEYLKVFQNTCDLVFVCRWLREFALKWFGQLVKTKNHLTPTWQHSAESDIPKYRLSDQVWIWKALKNIEDLVSRVETVQKDTYNETLEKFLHIKDHLYSRGVRKTKAGTELDFTADGMRKQNLRRFTLFNDVVRSHMLSVTRSARETRFLLHDRDTVLYYGLEWRFFDGEEKGWKRLVQNQTEHDKDCNDESQWDSPLRYGLAIEMANQNHQFDRDFPASDISMPRRSS</sequence>
<dbReference type="RefSeq" id="XP_043135687.1">
    <property type="nucleotide sequence ID" value="XM_043277849.1"/>
</dbReference>